<dbReference type="GO" id="GO:0005739">
    <property type="term" value="C:mitochondrion"/>
    <property type="evidence" value="ECO:0007669"/>
    <property type="project" value="TreeGrafter"/>
</dbReference>
<keyword evidence="7" id="KW-1185">Reference proteome</keyword>
<dbReference type="SUPFAM" id="SSF52540">
    <property type="entry name" value="P-loop containing nucleoside triphosphate hydrolases"/>
    <property type="match status" value="1"/>
</dbReference>
<feature type="compositionally biased region" description="Low complexity" evidence="4">
    <location>
        <begin position="304"/>
        <end position="316"/>
    </location>
</feature>
<evidence type="ECO:0000256" key="1">
    <source>
        <dbReference type="ARBA" id="ARBA00007785"/>
    </source>
</evidence>
<dbReference type="EMBL" id="VFLP01000063">
    <property type="protein sequence ID" value="TRX89789.1"/>
    <property type="molecule type" value="Genomic_DNA"/>
</dbReference>
<evidence type="ECO:0000259" key="5">
    <source>
        <dbReference type="Pfam" id="PF24883"/>
    </source>
</evidence>
<dbReference type="InterPro" id="IPR056884">
    <property type="entry name" value="NPHP3-like_N"/>
</dbReference>
<feature type="region of interest" description="Disordered" evidence="4">
    <location>
        <begin position="277"/>
        <end position="316"/>
    </location>
</feature>
<dbReference type="Proteomes" id="UP000319160">
    <property type="component" value="Unassembled WGS sequence"/>
</dbReference>
<dbReference type="GO" id="GO:0033617">
    <property type="term" value="P:mitochondrial respiratory chain complex IV assembly"/>
    <property type="evidence" value="ECO:0007669"/>
    <property type="project" value="TreeGrafter"/>
</dbReference>
<keyword evidence="3" id="KW-1015">Disulfide bond</keyword>
<evidence type="ECO:0000313" key="7">
    <source>
        <dbReference type="Proteomes" id="UP000319160"/>
    </source>
</evidence>
<evidence type="ECO:0000256" key="3">
    <source>
        <dbReference type="ARBA" id="ARBA00023157"/>
    </source>
</evidence>
<dbReference type="InterPro" id="IPR018793">
    <property type="entry name" value="Cyt_c_oxidase_assmbl_Pet191"/>
</dbReference>
<protein>
    <recommendedName>
        <fullName evidence="5">Nephrocystin 3-like N-terminal domain-containing protein</fullName>
    </recommendedName>
</protein>
<reference evidence="7" key="1">
    <citation type="submission" date="2019-06" db="EMBL/GenBank/DDBJ databases">
        <title>Draft genome sequence of the griseofulvin-producing fungus Xylaria cubensis strain G536.</title>
        <authorList>
            <person name="Mead M.E."/>
            <person name="Raja H.A."/>
            <person name="Steenwyk J.L."/>
            <person name="Knowles S.L."/>
            <person name="Oberlies N.H."/>
            <person name="Rokas A."/>
        </authorList>
    </citation>
    <scope>NUCLEOTIDE SEQUENCE [LARGE SCALE GENOMIC DNA]</scope>
    <source>
        <strain evidence="7">G536</strain>
    </source>
</reference>
<dbReference type="PANTHER" id="PTHR28627">
    <property type="entry name" value="CYTOCHROME C OXIDASE ASSEMBLY FACTOR 5"/>
    <property type="match status" value="1"/>
</dbReference>
<dbReference type="PANTHER" id="PTHR28627:SF1">
    <property type="entry name" value="CYTOCHROME C OXIDASE ASSEMBLY FACTOR 5"/>
    <property type="match status" value="1"/>
</dbReference>
<dbReference type="Gene3D" id="3.40.50.300">
    <property type="entry name" value="P-loop containing nucleotide triphosphate hydrolases"/>
    <property type="match status" value="1"/>
</dbReference>
<dbReference type="OrthoDB" id="282149at2759"/>
<feature type="compositionally biased region" description="Basic and acidic residues" evidence="4">
    <location>
        <begin position="288"/>
        <end position="303"/>
    </location>
</feature>
<evidence type="ECO:0000256" key="2">
    <source>
        <dbReference type="ARBA" id="ARBA00022737"/>
    </source>
</evidence>
<proteinExistence type="inferred from homology"/>
<keyword evidence="2" id="KW-0677">Repeat</keyword>
<dbReference type="Pfam" id="PF24883">
    <property type="entry name" value="NPHP3_N"/>
    <property type="match status" value="1"/>
</dbReference>
<comment type="caution">
    <text evidence="6">The sequence shown here is derived from an EMBL/GenBank/DDBJ whole genome shotgun (WGS) entry which is preliminary data.</text>
</comment>
<accession>A0A553HPE7</accession>
<sequence length="316" mass="35804">MVVGLVASNTQHQVRHLQVDSHVDRMRKWLSPPDPSTNFNDALERRHQGTGEWFLQHTAYSTWKSNIKSFLWLYGIPGCGKTILASTILDRLQGANINANDGYVLCEAASHGHESTVQIPLKWGGWDSNVVSAAPCREYEAILQILVEKWSGLIKVDDNVFKDLIDIRVSFYKQIGPRQNMPSSCKEIRAALAQCLQESECVMVQRHTAAECLRSPLSETLPMKCQQLKKGFGECRRGMIDMRKRFRGNQPITFKALETSENSGEGYQLYAGRSAYSGSTRVTDGNEPEPRDWREVENEKFRAQEAAQQQQQQAKK</sequence>
<organism evidence="6 7">
    <name type="scientific">Xylaria flabelliformis</name>
    <dbReference type="NCBI Taxonomy" id="2512241"/>
    <lineage>
        <taxon>Eukaryota</taxon>
        <taxon>Fungi</taxon>
        <taxon>Dikarya</taxon>
        <taxon>Ascomycota</taxon>
        <taxon>Pezizomycotina</taxon>
        <taxon>Sordariomycetes</taxon>
        <taxon>Xylariomycetidae</taxon>
        <taxon>Xylariales</taxon>
        <taxon>Xylariaceae</taxon>
        <taxon>Xylaria</taxon>
    </lineage>
</organism>
<evidence type="ECO:0000256" key="4">
    <source>
        <dbReference type="SAM" id="MobiDB-lite"/>
    </source>
</evidence>
<dbReference type="Pfam" id="PF10203">
    <property type="entry name" value="Pet191_N"/>
    <property type="match status" value="1"/>
</dbReference>
<comment type="similarity">
    <text evidence="1">Belongs to the PET191 family.</text>
</comment>
<dbReference type="InterPro" id="IPR027417">
    <property type="entry name" value="P-loop_NTPase"/>
</dbReference>
<name>A0A553HPE7_9PEZI</name>
<evidence type="ECO:0000313" key="6">
    <source>
        <dbReference type="EMBL" id="TRX89789.1"/>
    </source>
</evidence>
<dbReference type="STRING" id="2512241.A0A553HPE7"/>
<dbReference type="AlphaFoldDB" id="A0A553HPE7"/>
<feature type="domain" description="Nephrocystin 3-like N-terminal" evidence="5">
    <location>
        <begin position="49"/>
        <end position="115"/>
    </location>
</feature>
<gene>
    <name evidence="6" type="ORF">FHL15_009379</name>
</gene>